<dbReference type="AlphaFoldDB" id="A0A1I6IWM6"/>
<feature type="transmembrane region" description="Helical" evidence="1">
    <location>
        <begin position="45"/>
        <end position="61"/>
    </location>
</feature>
<accession>A0A1I6IWM6</accession>
<organism evidence="2 3">
    <name type="scientific">Anaeromicropila populeti</name>
    <dbReference type="NCBI Taxonomy" id="37658"/>
    <lineage>
        <taxon>Bacteria</taxon>
        <taxon>Bacillati</taxon>
        <taxon>Bacillota</taxon>
        <taxon>Clostridia</taxon>
        <taxon>Lachnospirales</taxon>
        <taxon>Lachnospiraceae</taxon>
        <taxon>Anaeromicropila</taxon>
    </lineage>
</organism>
<keyword evidence="3" id="KW-1185">Reference proteome</keyword>
<keyword evidence="1" id="KW-0812">Transmembrane</keyword>
<reference evidence="2 3" key="1">
    <citation type="submission" date="2016-10" db="EMBL/GenBank/DDBJ databases">
        <authorList>
            <person name="de Groot N.N."/>
        </authorList>
    </citation>
    <scope>NUCLEOTIDE SEQUENCE [LARGE SCALE GENOMIC DNA]</scope>
    <source>
        <strain evidence="2 3">743A</strain>
    </source>
</reference>
<dbReference type="Proteomes" id="UP000199659">
    <property type="component" value="Unassembled WGS sequence"/>
</dbReference>
<dbReference type="EMBL" id="FOYZ01000004">
    <property type="protein sequence ID" value="SFR71108.1"/>
    <property type="molecule type" value="Genomic_DNA"/>
</dbReference>
<evidence type="ECO:0000256" key="1">
    <source>
        <dbReference type="SAM" id="Phobius"/>
    </source>
</evidence>
<evidence type="ECO:0000313" key="3">
    <source>
        <dbReference type="Proteomes" id="UP000199659"/>
    </source>
</evidence>
<proteinExistence type="predicted"/>
<gene>
    <name evidence="2" type="ORF">SAMN05661086_01190</name>
</gene>
<sequence>MKKRIRMILDIILENNQFIISTFVILVIVLLFVSILRIIPFSVTIPIQLLILIVVNIIIAYEKSNRKQGYIKNILLSVISFLFAVYYMTFL</sequence>
<keyword evidence="1" id="KW-0472">Membrane</keyword>
<keyword evidence="1" id="KW-1133">Transmembrane helix</keyword>
<evidence type="ECO:0000313" key="2">
    <source>
        <dbReference type="EMBL" id="SFR71108.1"/>
    </source>
</evidence>
<feature type="transmembrane region" description="Helical" evidence="1">
    <location>
        <begin position="20"/>
        <end position="39"/>
    </location>
</feature>
<dbReference type="RefSeq" id="WP_092559787.1">
    <property type="nucleotide sequence ID" value="NZ_FOYZ01000004.1"/>
</dbReference>
<protein>
    <submittedName>
        <fullName evidence="2">Uncharacterized protein</fullName>
    </submittedName>
</protein>
<name>A0A1I6IWM6_9FIRM</name>
<feature type="transmembrane region" description="Helical" evidence="1">
    <location>
        <begin position="73"/>
        <end position="90"/>
    </location>
</feature>